<evidence type="ECO:0000313" key="8">
    <source>
        <dbReference type="EMBL" id="CAA9231553.1"/>
    </source>
</evidence>
<dbReference type="EMBL" id="CADCTQ010000090">
    <property type="protein sequence ID" value="CAA9231553.1"/>
    <property type="molecule type" value="Genomic_DNA"/>
</dbReference>
<evidence type="ECO:0000256" key="5">
    <source>
        <dbReference type="ARBA" id="ARBA00023237"/>
    </source>
</evidence>
<comment type="similarity">
    <text evidence="2">Belongs to the SusD family.</text>
</comment>
<feature type="domain" description="RagB/SusD" evidence="6">
    <location>
        <begin position="328"/>
        <end position="455"/>
    </location>
</feature>
<evidence type="ECO:0000259" key="7">
    <source>
        <dbReference type="Pfam" id="PF14322"/>
    </source>
</evidence>
<accession>A0A6J4HSG4</accession>
<organism evidence="8">
    <name type="scientific">uncultured Cytophagales bacterium</name>
    <dbReference type="NCBI Taxonomy" id="158755"/>
    <lineage>
        <taxon>Bacteria</taxon>
        <taxon>Pseudomonadati</taxon>
        <taxon>Bacteroidota</taxon>
        <taxon>Sphingobacteriia</taxon>
        <taxon>Sphingobacteriales</taxon>
        <taxon>environmental samples</taxon>
    </lineage>
</organism>
<dbReference type="Gene3D" id="1.25.40.390">
    <property type="match status" value="1"/>
</dbReference>
<name>A0A6J4HSG4_9SPHI</name>
<keyword evidence="3" id="KW-0732">Signal</keyword>
<evidence type="ECO:0000256" key="2">
    <source>
        <dbReference type="ARBA" id="ARBA00006275"/>
    </source>
</evidence>
<gene>
    <name evidence="8" type="ORF">AVDCRST_MAG56-1151</name>
</gene>
<sequence length="455" mass="49888">MNALLKTIRIPALLAVLVLGACRQVLEPEPVNLLTNNLALSSPDDVPAVEIGLYSALRGTAAPKVIAGDLTADMAIHNGTFTEYRELSNKQITPSNGAVSALWGSLYNTVYIANFIIERLPDLAGVPSRQRSNVLATARLLRGYANFVGAYTYGDIPLVTTTSVETNRNIAPTPFEQVLGAAEADMLAALPNLPDSSANAAFVNKNTARAMLARFYLYGRNWPRAEQFATEVINSGSYDLEPDFKNIVEQDFTDESILEVGYSVSDDPGTGTYSLNNLFVGRREVIPSNPITFALNSAESGTRATTIGFDQSRVRGSDNGWSVLKYGTADEDNNNIVLFRLAEMYLIRAEARLNQNRVTGAGSAVEDLNVLRTRAKAPNVTANTAAGVALAVEQERVYELAFEGHRWYDLVRTDRVQPVMSAFSTNWNERYERWPIPLREVQNNPGLRGKQNPGY</sequence>
<protein>
    <submittedName>
        <fullName evidence="8">Cell surface glycan-binding lipoprotein, utilization system for glycans and polysaccharides (PUL), SusD family</fullName>
    </submittedName>
</protein>
<dbReference type="AlphaFoldDB" id="A0A6J4HSG4"/>
<evidence type="ECO:0000256" key="1">
    <source>
        <dbReference type="ARBA" id="ARBA00004442"/>
    </source>
</evidence>
<dbReference type="InterPro" id="IPR011990">
    <property type="entry name" value="TPR-like_helical_dom_sf"/>
</dbReference>
<keyword evidence="5" id="KW-0998">Cell outer membrane</keyword>
<dbReference type="InterPro" id="IPR012944">
    <property type="entry name" value="SusD_RagB_dom"/>
</dbReference>
<reference evidence="8" key="1">
    <citation type="submission" date="2020-02" db="EMBL/GenBank/DDBJ databases">
        <authorList>
            <person name="Meier V. D."/>
        </authorList>
    </citation>
    <scope>NUCLEOTIDE SEQUENCE</scope>
    <source>
        <strain evidence="8">AVDCRST_MAG56</strain>
    </source>
</reference>
<dbReference type="PROSITE" id="PS51257">
    <property type="entry name" value="PROKAR_LIPOPROTEIN"/>
    <property type="match status" value="1"/>
</dbReference>
<evidence type="ECO:0000256" key="4">
    <source>
        <dbReference type="ARBA" id="ARBA00023136"/>
    </source>
</evidence>
<dbReference type="InterPro" id="IPR033985">
    <property type="entry name" value="SusD-like_N"/>
</dbReference>
<evidence type="ECO:0000259" key="6">
    <source>
        <dbReference type="Pfam" id="PF07980"/>
    </source>
</evidence>
<dbReference type="Pfam" id="PF07980">
    <property type="entry name" value="SusD_RagB"/>
    <property type="match status" value="1"/>
</dbReference>
<dbReference type="Pfam" id="PF14322">
    <property type="entry name" value="SusD-like_3"/>
    <property type="match status" value="1"/>
</dbReference>
<feature type="domain" description="SusD-like N-terminal" evidence="7">
    <location>
        <begin position="69"/>
        <end position="217"/>
    </location>
</feature>
<keyword evidence="4" id="KW-0472">Membrane</keyword>
<keyword evidence="8" id="KW-0449">Lipoprotein</keyword>
<dbReference type="GO" id="GO:0009279">
    <property type="term" value="C:cell outer membrane"/>
    <property type="evidence" value="ECO:0007669"/>
    <property type="project" value="UniProtKB-SubCell"/>
</dbReference>
<proteinExistence type="inferred from homology"/>
<evidence type="ECO:0000256" key="3">
    <source>
        <dbReference type="ARBA" id="ARBA00022729"/>
    </source>
</evidence>
<dbReference type="SUPFAM" id="SSF48452">
    <property type="entry name" value="TPR-like"/>
    <property type="match status" value="1"/>
</dbReference>
<dbReference type="CDD" id="cd08977">
    <property type="entry name" value="SusD"/>
    <property type="match status" value="1"/>
</dbReference>
<comment type="subcellular location">
    <subcellularLocation>
        <location evidence="1">Cell outer membrane</location>
    </subcellularLocation>
</comment>